<keyword evidence="4" id="KW-1185">Reference proteome</keyword>
<dbReference type="Pfam" id="PF20013">
    <property type="entry name" value="GAP1-N2"/>
    <property type="match status" value="1"/>
</dbReference>
<proteinExistence type="predicted"/>
<dbReference type="GeneID" id="43449043"/>
<protein>
    <submittedName>
        <fullName evidence="3">Uncharacterized protein</fullName>
    </submittedName>
</protein>
<feature type="domain" description="GTPase-associated protein 1 N-terminal" evidence="1">
    <location>
        <begin position="5"/>
        <end position="135"/>
    </location>
</feature>
<dbReference type="Pfam" id="PF20014">
    <property type="entry name" value="GAP1-M"/>
    <property type="match status" value="1"/>
</dbReference>
<dbReference type="RefSeq" id="WP_019513906.1">
    <property type="nucleotide sequence ID" value="NC_023036.2"/>
</dbReference>
<evidence type="ECO:0000259" key="1">
    <source>
        <dbReference type="Pfam" id="PF20013"/>
    </source>
</evidence>
<dbReference type="InterPro" id="IPR045401">
    <property type="entry name" value="GAP1-M"/>
</dbReference>
<dbReference type="HOGENOM" id="CLU_345074_0_0_11"/>
<accession>V5X6R4</accession>
<reference evidence="3 4" key="1">
    <citation type="journal article" date="2014" name="Genome Announc.">
        <title>Complete Genome Sequence of Sterol-Transforming Mycobacterium neoaurum Strain VKM Ac-1815D.</title>
        <authorList>
            <person name="Shtratnikova V.Y."/>
            <person name="Bragin E.Y."/>
            <person name="Dovbnya D.V."/>
            <person name="Pekov Y.A."/>
            <person name="Schelkunov M.I."/>
            <person name="Strizhov N."/>
            <person name="Ivashina T.V."/>
            <person name="Ashapkin V.V."/>
            <person name="Donova M.V."/>
        </authorList>
    </citation>
    <scope>NUCLEOTIDE SEQUENCE [LARGE SCALE GENOMIC DNA]</scope>
    <source>
        <strain evidence="3 4">VKM Ac-1815D</strain>
    </source>
</reference>
<dbReference type="eggNOG" id="ENOG502ZI73">
    <property type="taxonomic scope" value="Bacteria"/>
</dbReference>
<name>V5X6R4_MYCNE</name>
<dbReference type="AlphaFoldDB" id="V5X6R4"/>
<organism evidence="3 4">
    <name type="scientific">Mycolicibacterium neoaurum VKM Ac-1815D</name>
    <dbReference type="NCBI Taxonomy" id="700508"/>
    <lineage>
        <taxon>Bacteria</taxon>
        <taxon>Bacillati</taxon>
        <taxon>Actinomycetota</taxon>
        <taxon>Actinomycetes</taxon>
        <taxon>Mycobacteriales</taxon>
        <taxon>Mycobacteriaceae</taxon>
        <taxon>Mycolicibacterium</taxon>
    </lineage>
</organism>
<evidence type="ECO:0000259" key="2">
    <source>
        <dbReference type="Pfam" id="PF20014"/>
    </source>
</evidence>
<dbReference type="EMBL" id="CP006936">
    <property type="protein sequence ID" value="AHC24155.1"/>
    <property type="molecule type" value="Genomic_DNA"/>
</dbReference>
<feature type="domain" description="GTPase-associated protein 1 middle" evidence="2">
    <location>
        <begin position="174"/>
        <end position="250"/>
    </location>
</feature>
<evidence type="ECO:0000313" key="4">
    <source>
        <dbReference type="Proteomes" id="UP000018763"/>
    </source>
</evidence>
<gene>
    <name evidence="3" type="ORF">D174_05940</name>
</gene>
<sequence>MNRYGQLTYTCFDVAGTAGGWQVKQTSGDLTPQEIDELVAGVRTVFRAVEPLPTYPTPQDCERGPRRLAYRPVSVGAAFWHTVPAGSDATGRPGNVFAHVLLDRIPAERTAVRSIHVRPIQLWRSPDWVRPYGAPEVARAMLPSDQPVPGGVVTADSAVDFVMDTSTWRLGTLCGLLDATAAALQGGPPVVLGVDSPESAAQWIGLTSFLMSAGTAARLSFSTFDRSDEVSPDVHTGHHLTAVPRGDLASLPPQVVIIDEASMLSLGELDGEPHRTASGQIIEVTPWSAMAQVVLTDPASARVVLADIDRYAEVAGDRDLHPAWPMAMSVLHRDDFADARAEATIVITAHCPSEMPSGSPLGQRISDAMAELVGFTTEEAWRAVERVNDGQAADYADAIYLERAIADHAWLRQQTPVPVSPRRYDDRDLPDAVASAIGAAVGAGGESDPEVLIRLADLLLRSGVDDDVAAQVISQPVVHKALTDPGRGPEVARRVGHRVGHEVRLALAARILAEATVTADRRTLPDIEVLAWLAEGVGVPDPRAVATAKPWDSVWTRTAVRGACAESQGAHDDADRFAHLWWCKLRQATLFDEVAGDAIWHPTDLLIASHGAPLSARAALPTLLGAPDSSGMSELAASVMDTSPDPVAVACAALRGIETAEWVQDGLLHERQGVYSRSWEEAMTDVGLGGVHPDAGVRVLTLSLLADIRRIPFPLQANTIAADARTADAAVWQILELVDRAVVDPAAVLAAALLPVATDEDSADAASVGVSVLVARVADQLVAGRRFSEEDVDATVSLMTRMAGLGADQTPRRYRKMVHKLLAQGRPGQISQVERIRGGH</sequence>
<dbReference type="KEGG" id="mne:D174_05940"/>
<dbReference type="InterPro" id="IPR045402">
    <property type="entry name" value="GAP1-N2"/>
</dbReference>
<dbReference type="Proteomes" id="UP000018763">
    <property type="component" value="Chromosome"/>
</dbReference>
<evidence type="ECO:0000313" key="3">
    <source>
        <dbReference type="EMBL" id="AHC24155.1"/>
    </source>
</evidence>